<keyword evidence="3" id="KW-1185">Reference proteome</keyword>
<dbReference type="Pfam" id="PF12697">
    <property type="entry name" value="Abhydrolase_6"/>
    <property type="match status" value="1"/>
</dbReference>
<dbReference type="EMBL" id="BAEE01000062">
    <property type="protein sequence ID" value="GAB10749.1"/>
    <property type="molecule type" value="Genomic_DNA"/>
</dbReference>
<dbReference type="Proteomes" id="UP000035088">
    <property type="component" value="Unassembled WGS sequence"/>
</dbReference>
<dbReference type="RefSeq" id="WP_007322824.1">
    <property type="nucleotide sequence ID" value="NZ_BAEE01000062.1"/>
</dbReference>
<sequence length="262" mass="27113">MSVARTARVALHAGSGVVATAASALRGRRGWPAGVNDWTGSAGSGIPVVLVPGSFVPGEFYWHRLAPALIADGYRVFACNLPGLGTREPTVLVAALDRFVSEVRRVTGADSVVLVGQSFGGVIIRDLLRSASAEVASAVLVSSQNHGFRRPWAALFSAPVVRRVVSVVCPMALRLIPGSAYLASLDASSASSVPVTTITSSRDAFASAASVAVATATNIVLQDVDPGIRSGHMLIGYDETAVKLVVAAVGQRTRDDDIHNSA</sequence>
<evidence type="ECO:0000313" key="2">
    <source>
        <dbReference type="EMBL" id="GAB10749.1"/>
    </source>
</evidence>
<protein>
    <submittedName>
        <fullName evidence="2">Triacylglycerol lipase</fullName>
    </submittedName>
</protein>
<name>G7H4H4_9ACTN</name>
<dbReference type="STRING" id="1073574.GOARA_062_00170"/>
<gene>
    <name evidence="2" type="primary">lip</name>
    <name evidence="2" type="ORF">GOARA_062_00170</name>
</gene>
<dbReference type="SUPFAM" id="SSF53474">
    <property type="entry name" value="alpha/beta-Hydrolases"/>
    <property type="match status" value="1"/>
</dbReference>
<evidence type="ECO:0000313" key="3">
    <source>
        <dbReference type="Proteomes" id="UP000035088"/>
    </source>
</evidence>
<dbReference type="AlphaFoldDB" id="G7H4H4"/>
<organism evidence="2 3">
    <name type="scientific">Gordonia araii NBRC 100433</name>
    <dbReference type="NCBI Taxonomy" id="1073574"/>
    <lineage>
        <taxon>Bacteria</taxon>
        <taxon>Bacillati</taxon>
        <taxon>Actinomycetota</taxon>
        <taxon>Actinomycetes</taxon>
        <taxon>Mycobacteriales</taxon>
        <taxon>Gordoniaceae</taxon>
        <taxon>Gordonia</taxon>
    </lineage>
</organism>
<dbReference type="InterPro" id="IPR000073">
    <property type="entry name" value="AB_hydrolase_1"/>
</dbReference>
<feature type="domain" description="AB hydrolase-1" evidence="1">
    <location>
        <begin position="48"/>
        <end position="186"/>
    </location>
</feature>
<dbReference type="Gene3D" id="3.40.50.1820">
    <property type="entry name" value="alpha/beta hydrolase"/>
    <property type="match status" value="1"/>
</dbReference>
<evidence type="ECO:0000259" key="1">
    <source>
        <dbReference type="Pfam" id="PF12697"/>
    </source>
</evidence>
<reference evidence="2 3" key="1">
    <citation type="submission" date="2011-11" db="EMBL/GenBank/DDBJ databases">
        <title>Whole genome shotgun sequence of Gordonia araii NBRC 100433.</title>
        <authorList>
            <person name="Yoshida Y."/>
            <person name="Hosoyama A."/>
            <person name="Tsuchikane K."/>
            <person name="Katsumata H."/>
            <person name="Yamazaki S."/>
            <person name="Fujita N."/>
        </authorList>
    </citation>
    <scope>NUCLEOTIDE SEQUENCE [LARGE SCALE GENOMIC DNA]</scope>
    <source>
        <strain evidence="2 3">NBRC 100433</strain>
    </source>
</reference>
<dbReference type="InterPro" id="IPR029058">
    <property type="entry name" value="AB_hydrolase_fold"/>
</dbReference>
<proteinExistence type="predicted"/>
<dbReference type="GO" id="GO:0003824">
    <property type="term" value="F:catalytic activity"/>
    <property type="evidence" value="ECO:0007669"/>
    <property type="project" value="UniProtKB-ARBA"/>
</dbReference>
<accession>G7H4H4</accession>
<comment type="caution">
    <text evidence="2">The sequence shown here is derived from an EMBL/GenBank/DDBJ whole genome shotgun (WGS) entry which is preliminary data.</text>
</comment>